<evidence type="ECO:0000256" key="3">
    <source>
        <dbReference type="ARBA" id="ARBA00022475"/>
    </source>
</evidence>
<dbReference type="RefSeq" id="WP_326926607.1">
    <property type="nucleotide sequence ID" value="NZ_CP123443.1"/>
</dbReference>
<keyword evidence="7 9" id="KW-0811">Translocation</keyword>
<evidence type="ECO:0000256" key="4">
    <source>
        <dbReference type="ARBA" id="ARBA00022692"/>
    </source>
</evidence>
<comment type="subunit">
    <text evidence="9">Forms a complex with SecD. Part of the essential Sec protein translocation apparatus which comprises SecA, SecYEG and auxiliary proteins SecDF. Other proteins may also be involved.</text>
</comment>
<dbReference type="NCBIfam" id="TIGR00966">
    <property type="entry name" value="transloc_SecF"/>
    <property type="match status" value="1"/>
</dbReference>
<reference evidence="12 13" key="1">
    <citation type="submission" date="2023-04" db="EMBL/GenBank/DDBJ databases">
        <title>Spirochaete genome identified in red abalone sample constitutes a novel genus.</title>
        <authorList>
            <person name="Sharma S.P."/>
            <person name="Purcell C.M."/>
            <person name="Hyde J.R."/>
            <person name="Severin A.J."/>
        </authorList>
    </citation>
    <scope>NUCLEOTIDE SEQUENCE [LARGE SCALE GENOMIC DNA]</scope>
    <source>
        <strain evidence="12 13">SP-2023</strain>
    </source>
</reference>
<comment type="subcellular location">
    <subcellularLocation>
        <location evidence="1 9">Cell membrane</location>
        <topology evidence="1 9">Multi-pass membrane protein</topology>
    </subcellularLocation>
</comment>
<evidence type="ECO:0000256" key="2">
    <source>
        <dbReference type="ARBA" id="ARBA00022448"/>
    </source>
</evidence>
<keyword evidence="3 9" id="KW-1003">Cell membrane</keyword>
<feature type="compositionally biased region" description="Basic and acidic residues" evidence="10">
    <location>
        <begin position="332"/>
        <end position="352"/>
    </location>
</feature>
<keyword evidence="2 9" id="KW-0813">Transport</keyword>
<feature type="transmembrane region" description="Helical" evidence="9">
    <location>
        <begin position="136"/>
        <end position="155"/>
    </location>
</feature>
<dbReference type="HAMAP" id="MF_01464_B">
    <property type="entry name" value="SecF_B"/>
    <property type="match status" value="1"/>
</dbReference>
<dbReference type="Proteomes" id="UP001228690">
    <property type="component" value="Chromosome"/>
</dbReference>
<keyword evidence="6 9" id="KW-1133">Transmembrane helix</keyword>
<evidence type="ECO:0000256" key="1">
    <source>
        <dbReference type="ARBA" id="ARBA00004651"/>
    </source>
</evidence>
<dbReference type="Gene3D" id="1.20.1640.10">
    <property type="entry name" value="Multidrug efflux transporter AcrB transmembrane domain"/>
    <property type="match status" value="1"/>
</dbReference>
<dbReference type="InterPro" id="IPR022645">
    <property type="entry name" value="SecD/SecF_bac"/>
</dbReference>
<accession>A0ABY8MEZ6</accession>
<name>A0ABY8MEZ6_9SPIO</name>
<dbReference type="InterPro" id="IPR022813">
    <property type="entry name" value="SecD/SecF_arch_bac"/>
</dbReference>
<evidence type="ECO:0000256" key="5">
    <source>
        <dbReference type="ARBA" id="ARBA00022927"/>
    </source>
</evidence>
<feature type="transmembrane region" description="Helical" evidence="9">
    <location>
        <begin position="264"/>
        <end position="291"/>
    </location>
</feature>
<evidence type="ECO:0000256" key="10">
    <source>
        <dbReference type="SAM" id="MobiDB-lite"/>
    </source>
</evidence>
<dbReference type="Pfam" id="PF07549">
    <property type="entry name" value="Sec_GG"/>
    <property type="match status" value="1"/>
</dbReference>
<feature type="transmembrane region" description="Helical" evidence="9">
    <location>
        <begin position="241"/>
        <end position="258"/>
    </location>
</feature>
<proteinExistence type="inferred from homology"/>
<feature type="compositionally biased region" description="Basic residues" evidence="10">
    <location>
        <begin position="353"/>
        <end position="364"/>
    </location>
</feature>
<keyword evidence="4 9" id="KW-0812">Transmembrane</keyword>
<dbReference type="PRINTS" id="PR01755">
    <property type="entry name" value="SECFTRNLCASE"/>
</dbReference>
<feature type="region of interest" description="Disordered" evidence="10">
    <location>
        <begin position="304"/>
        <end position="364"/>
    </location>
</feature>
<feature type="domain" description="Protein export membrane protein SecD/SecF C-terminal" evidence="11">
    <location>
        <begin position="118"/>
        <end position="292"/>
    </location>
</feature>
<feature type="transmembrane region" description="Helical" evidence="9">
    <location>
        <begin position="162"/>
        <end position="185"/>
    </location>
</feature>
<evidence type="ECO:0000256" key="7">
    <source>
        <dbReference type="ARBA" id="ARBA00023010"/>
    </source>
</evidence>
<evidence type="ECO:0000313" key="12">
    <source>
        <dbReference type="EMBL" id="WGK68426.1"/>
    </source>
</evidence>
<dbReference type="InterPro" id="IPR055344">
    <property type="entry name" value="SecD_SecF_C_bact"/>
</dbReference>
<gene>
    <name evidence="9 12" type="primary">secF</name>
    <name evidence="12" type="ORF">P0082_08020</name>
</gene>
<keyword evidence="8 9" id="KW-0472">Membrane</keyword>
<protein>
    <recommendedName>
        <fullName evidence="9">Protein-export membrane protein SecF</fullName>
    </recommendedName>
</protein>
<dbReference type="InterPro" id="IPR022646">
    <property type="entry name" value="SecD/SecF_CS"/>
</dbReference>
<dbReference type="InterPro" id="IPR005665">
    <property type="entry name" value="SecF_bac"/>
</dbReference>
<evidence type="ECO:0000256" key="9">
    <source>
        <dbReference type="HAMAP-Rule" id="MF_01464"/>
    </source>
</evidence>
<feature type="transmembrane region" description="Helical" evidence="9">
    <location>
        <begin position="12"/>
        <end position="33"/>
    </location>
</feature>
<dbReference type="NCBIfam" id="TIGR00916">
    <property type="entry name" value="2A0604s01"/>
    <property type="match status" value="1"/>
</dbReference>
<comment type="function">
    <text evidence="9">Part of the Sec protein translocase complex. Interacts with the SecYEG preprotein conducting channel. SecDF uses the proton motive force (PMF) to complete protein translocation after the ATP-dependent function of SecA.</text>
</comment>
<comment type="similarity">
    <text evidence="9">Belongs to the SecD/SecF family. SecF subfamily.</text>
</comment>
<evidence type="ECO:0000256" key="8">
    <source>
        <dbReference type="ARBA" id="ARBA00023136"/>
    </source>
</evidence>
<evidence type="ECO:0000313" key="13">
    <source>
        <dbReference type="Proteomes" id="UP001228690"/>
    </source>
</evidence>
<dbReference type="InterPro" id="IPR048634">
    <property type="entry name" value="SecD_SecF_C"/>
</dbReference>
<dbReference type="PANTHER" id="PTHR30081:SF8">
    <property type="entry name" value="PROTEIN TRANSLOCASE SUBUNIT SECF"/>
    <property type="match status" value="1"/>
</dbReference>
<feature type="transmembrane region" description="Helical" evidence="9">
    <location>
        <begin position="191"/>
        <end position="210"/>
    </location>
</feature>
<evidence type="ECO:0000256" key="6">
    <source>
        <dbReference type="ARBA" id="ARBA00022989"/>
    </source>
</evidence>
<dbReference type="PANTHER" id="PTHR30081">
    <property type="entry name" value="PROTEIN-EXPORT MEMBRANE PROTEIN SEC"/>
    <property type="match status" value="1"/>
</dbReference>
<dbReference type="SUPFAM" id="SSF82866">
    <property type="entry name" value="Multidrug efflux transporter AcrB transmembrane domain"/>
    <property type="match status" value="1"/>
</dbReference>
<keyword evidence="13" id="KW-1185">Reference proteome</keyword>
<dbReference type="EMBL" id="CP123443">
    <property type="protein sequence ID" value="WGK68426.1"/>
    <property type="molecule type" value="Genomic_DNA"/>
</dbReference>
<dbReference type="Pfam" id="PF02355">
    <property type="entry name" value="SecD_SecF_C"/>
    <property type="match status" value="1"/>
</dbReference>
<sequence length="364" mass="40342">MTATKIIRFTKYNKLFFSLSVAVIFSLAVLTVLRGGFNFSIDFSSGVIFTVRADEGTDVRALSEKIGPLFDKPVQVQSLVDSALFNTKRYSLKLASEQGNIADFEKESRKKIEALDIVEIEGSDLVSPTQSAYLRWQTWVLTLSVLVLILLYIWYRFQLHYAIAAIVALLHDTLILVGVIGTFQLDFSGTTIAAVLTVIGYSLNDTIVVFDRIRENRMTMYTSNLQDIVDYSVTGTLSRTLITSLTTLLAVLSIYFFAYGSVQLFALELIIGVTVGTYSSIYIASALVLFFDMRIRRGKEGLVKSGSGAGAGRSSGLKSVSLKSSGQLGIVKKAESEPVKQSAEEIRLATEAKRRKREERRKKK</sequence>
<feature type="compositionally biased region" description="Low complexity" evidence="10">
    <location>
        <begin position="314"/>
        <end position="326"/>
    </location>
</feature>
<keyword evidence="5 9" id="KW-0653">Protein transport</keyword>
<organism evidence="12 13">
    <name type="scientific">Candidatus Haliotispira prima</name>
    <dbReference type="NCBI Taxonomy" id="3034016"/>
    <lineage>
        <taxon>Bacteria</taxon>
        <taxon>Pseudomonadati</taxon>
        <taxon>Spirochaetota</taxon>
        <taxon>Spirochaetia</taxon>
        <taxon>Spirochaetales</taxon>
        <taxon>Spirochaetaceae</taxon>
        <taxon>Candidatus Haliotispira</taxon>
    </lineage>
</organism>
<evidence type="ECO:0000259" key="11">
    <source>
        <dbReference type="Pfam" id="PF02355"/>
    </source>
</evidence>